<dbReference type="AlphaFoldDB" id="A0A194X5J3"/>
<organism evidence="1 2">
    <name type="scientific">Mollisia scopiformis</name>
    <name type="common">Conifer needle endophyte fungus</name>
    <name type="synonym">Phialocephala scopiformis</name>
    <dbReference type="NCBI Taxonomy" id="149040"/>
    <lineage>
        <taxon>Eukaryota</taxon>
        <taxon>Fungi</taxon>
        <taxon>Dikarya</taxon>
        <taxon>Ascomycota</taxon>
        <taxon>Pezizomycotina</taxon>
        <taxon>Leotiomycetes</taxon>
        <taxon>Helotiales</taxon>
        <taxon>Mollisiaceae</taxon>
        <taxon>Mollisia</taxon>
    </lineage>
</organism>
<dbReference type="RefSeq" id="XP_018069790.1">
    <property type="nucleotide sequence ID" value="XM_018221213.1"/>
</dbReference>
<dbReference type="EMBL" id="KQ947418">
    <property type="protein sequence ID" value="KUJ15435.1"/>
    <property type="molecule type" value="Genomic_DNA"/>
</dbReference>
<gene>
    <name evidence="1" type="ORF">LY89DRAFT_750779</name>
</gene>
<keyword evidence="2" id="KW-1185">Reference proteome</keyword>
<accession>A0A194X5J3</accession>
<evidence type="ECO:0000313" key="1">
    <source>
        <dbReference type="EMBL" id="KUJ15435.1"/>
    </source>
</evidence>
<protein>
    <submittedName>
        <fullName evidence="1">Uncharacterized protein</fullName>
    </submittedName>
</protein>
<dbReference type="OrthoDB" id="5236983at2759"/>
<proteinExistence type="predicted"/>
<dbReference type="KEGG" id="psco:LY89DRAFT_750779"/>
<name>A0A194X5J3_MOLSC</name>
<sequence>MTQSFLEDMYINFLMRQKIMKYVEDLHATLPINTDDFDMGKLELGSFSMDHISKAIIAYVKHGHSSRQEEAKDTFEFGGIFNIGKPENLPDLKRLFQLYNSAYFNGLLTDYCRIETVEACRISKRTGKKACLSGTCEIFRPGEERNPRYRIKDPYVKITIVQDKTRKCLRTSPEISKRTVKQHTGEGGHHLAWQATAQAIEEADEAGSAMFGFGTDLSRNELMARDMQLGYNHPDDAALRSVGLDIVEILKYRDAYRQEDAERDRLKDKIIFLRGSSCLRAHWAITG</sequence>
<dbReference type="InParanoid" id="A0A194X5J3"/>
<reference evidence="1 2" key="1">
    <citation type="submission" date="2015-10" db="EMBL/GenBank/DDBJ databases">
        <title>Full genome of DAOMC 229536 Phialocephala scopiformis, a fungal endophyte of spruce producing the potent anti-insectan compound rugulosin.</title>
        <authorList>
            <consortium name="DOE Joint Genome Institute"/>
            <person name="Walker A.K."/>
            <person name="Frasz S.L."/>
            <person name="Seifert K.A."/>
            <person name="Miller J.D."/>
            <person name="Mondo S.J."/>
            <person name="Labutti K."/>
            <person name="Lipzen A."/>
            <person name="Dockter R."/>
            <person name="Kennedy M."/>
            <person name="Grigoriev I.V."/>
            <person name="Spatafora J.W."/>
        </authorList>
    </citation>
    <scope>NUCLEOTIDE SEQUENCE [LARGE SCALE GENOMIC DNA]</scope>
    <source>
        <strain evidence="1 2">CBS 120377</strain>
    </source>
</reference>
<dbReference type="GeneID" id="28830939"/>
<evidence type="ECO:0000313" key="2">
    <source>
        <dbReference type="Proteomes" id="UP000070700"/>
    </source>
</evidence>
<dbReference type="Proteomes" id="UP000070700">
    <property type="component" value="Unassembled WGS sequence"/>
</dbReference>